<protein>
    <submittedName>
        <fullName evidence="6">Alpha/beta hydrolase family protein</fullName>
    </submittedName>
</protein>
<dbReference type="RefSeq" id="WP_253773965.1">
    <property type="nucleotide sequence ID" value="NZ_JAMTCK010000009.1"/>
</dbReference>
<feature type="signal peptide" evidence="5">
    <location>
        <begin position="1"/>
        <end position="26"/>
    </location>
</feature>
<dbReference type="EMBL" id="JAMTCK010000009">
    <property type="protein sequence ID" value="MCP2167270.1"/>
    <property type="molecule type" value="Genomic_DNA"/>
</dbReference>
<keyword evidence="1 6" id="KW-0378">Hydrolase</keyword>
<reference evidence="6" key="1">
    <citation type="submission" date="2022-06" db="EMBL/GenBank/DDBJ databases">
        <title>Genomic Encyclopedia of Archaeal and Bacterial Type Strains, Phase II (KMG-II): from individual species to whole genera.</title>
        <authorList>
            <person name="Goeker M."/>
        </authorList>
    </citation>
    <scope>NUCLEOTIDE SEQUENCE</scope>
    <source>
        <strain evidence="6">DSM 43935</strain>
    </source>
</reference>
<dbReference type="Pfam" id="PF03403">
    <property type="entry name" value="PAF-AH_p_II"/>
    <property type="match status" value="2"/>
</dbReference>
<feature type="chain" id="PRO_5041920421" evidence="5">
    <location>
        <begin position="27"/>
        <end position="390"/>
    </location>
</feature>
<evidence type="ECO:0000256" key="5">
    <source>
        <dbReference type="SAM" id="SignalP"/>
    </source>
</evidence>
<dbReference type="Gene3D" id="3.40.50.1820">
    <property type="entry name" value="alpha/beta hydrolase"/>
    <property type="match status" value="1"/>
</dbReference>
<dbReference type="GO" id="GO:0003847">
    <property type="term" value="F:1-alkyl-2-acetylglycerophosphocholine esterase activity"/>
    <property type="evidence" value="ECO:0007669"/>
    <property type="project" value="TreeGrafter"/>
</dbReference>
<dbReference type="AlphaFoldDB" id="A0AAE3KHF7"/>
<keyword evidence="5" id="KW-0732">Signal</keyword>
<keyword evidence="2" id="KW-0442">Lipid degradation</keyword>
<feature type="compositionally biased region" description="Low complexity" evidence="4">
    <location>
        <begin position="25"/>
        <end position="39"/>
    </location>
</feature>
<dbReference type="GO" id="GO:0016042">
    <property type="term" value="P:lipid catabolic process"/>
    <property type="evidence" value="ECO:0007669"/>
    <property type="project" value="UniProtKB-KW"/>
</dbReference>
<keyword evidence="3" id="KW-0443">Lipid metabolism</keyword>
<name>A0AAE3KHF7_9PSEU</name>
<evidence type="ECO:0000313" key="6">
    <source>
        <dbReference type="EMBL" id="MCP2167270.1"/>
    </source>
</evidence>
<dbReference type="PANTHER" id="PTHR10272">
    <property type="entry name" value="PLATELET-ACTIVATING FACTOR ACETYLHYDROLASE"/>
    <property type="match status" value="1"/>
</dbReference>
<dbReference type="Proteomes" id="UP001206128">
    <property type="component" value="Unassembled WGS sequence"/>
</dbReference>
<evidence type="ECO:0000256" key="3">
    <source>
        <dbReference type="ARBA" id="ARBA00023098"/>
    </source>
</evidence>
<proteinExistence type="predicted"/>
<accession>A0AAE3KHF7</accession>
<dbReference type="PANTHER" id="PTHR10272:SF0">
    <property type="entry name" value="PLATELET-ACTIVATING FACTOR ACETYLHYDROLASE"/>
    <property type="match status" value="1"/>
</dbReference>
<dbReference type="InterPro" id="IPR029058">
    <property type="entry name" value="AB_hydrolase_fold"/>
</dbReference>
<gene>
    <name evidence="6" type="ORF">LX83_004143</name>
</gene>
<evidence type="ECO:0000256" key="4">
    <source>
        <dbReference type="SAM" id="MobiDB-lite"/>
    </source>
</evidence>
<evidence type="ECO:0000313" key="7">
    <source>
        <dbReference type="Proteomes" id="UP001206128"/>
    </source>
</evidence>
<evidence type="ECO:0000256" key="2">
    <source>
        <dbReference type="ARBA" id="ARBA00022963"/>
    </source>
</evidence>
<dbReference type="SUPFAM" id="SSF53474">
    <property type="entry name" value="alpha/beta-Hydrolases"/>
    <property type="match status" value="1"/>
</dbReference>
<keyword evidence="7" id="KW-1185">Reference proteome</keyword>
<feature type="region of interest" description="Disordered" evidence="4">
    <location>
        <begin position="25"/>
        <end position="55"/>
    </location>
</feature>
<comment type="caution">
    <text evidence="6">The sequence shown here is derived from an EMBL/GenBank/DDBJ whole genome shotgun (WGS) entry which is preliminary data.</text>
</comment>
<organism evidence="6 7">
    <name type="scientific">Goodfellowiella coeruleoviolacea</name>
    <dbReference type="NCBI Taxonomy" id="334858"/>
    <lineage>
        <taxon>Bacteria</taxon>
        <taxon>Bacillati</taxon>
        <taxon>Actinomycetota</taxon>
        <taxon>Actinomycetes</taxon>
        <taxon>Pseudonocardiales</taxon>
        <taxon>Pseudonocardiaceae</taxon>
        <taxon>Goodfellowiella</taxon>
    </lineage>
</organism>
<evidence type="ECO:0000256" key="1">
    <source>
        <dbReference type="ARBA" id="ARBA00022801"/>
    </source>
</evidence>
<sequence length="390" mass="41280">MRTVLKPAIAVAVVCSLAVVASPTTAAAEPAPRSATATSRQADVHSGLPRPTGAHAVGRDVLHLVDEHRTDPWVPEAGARQLMLSVHYPAWPGTGQPASYSTTEEARLLLQRKAPGATVPAEVISGLHTHSRTDARPLPGRFPLVVLSPGLTLPRATLSSLAEDLASHGYVVALVDHTYESSGTTFPDGRTLTCVICDQPPAGGPAAITRSRAADVSFVLDQLTGQHAAWRYAWLIDPERIGMAGHSIGGASAATAMASDTRIRAGVNLDGTFREPVPSTGLGGRPFLLLGSQADHTPGRDHTWDRDWPSLDGWKRWLTVAGADHGSFTDGPVLESLLGQPATTELPAQRAVRITRGYVGAFFDLHLKGTRQPLLDGPTPANPEVTFEQP</sequence>